<organism evidence="1 2">
    <name type="scientific">Candidatus Azambacteria bacterium RIFCSPLOWO2_02_FULL_44_14</name>
    <dbReference type="NCBI Taxonomy" id="1797306"/>
    <lineage>
        <taxon>Bacteria</taxon>
        <taxon>Candidatus Azamiibacteriota</taxon>
    </lineage>
</organism>
<dbReference type="EMBL" id="MEYV01000008">
    <property type="protein sequence ID" value="OGD40455.1"/>
    <property type="molecule type" value="Genomic_DNA"/>
</dbReference>
<comment type="caution">
    <text evidence="1">The sequence shown here is derived from an EMBL/GenBank/DDBJ whole genome shotgun (WGS) entry which is preliminary data.</text>
</comment>
<protein>
    <submittedName>
        <fullName evidence="1">Uncharacterized protein</fullName>
    </submittedName>
</protein>
<dbReference type="AlphaFoldDB" id="A0A1F5CC67"/>
<reference evidence="1 2" key="1">
    <citation type="journal article" date="2016" name="Nat. Commun.">
        <title>Thousands of microbial genomes shed light on interconnected biogeochemical processes in an aquifer system.</title>
        <authorList>
            <person name="Anantharaman K."/>
            <person name="Brown C.T."/>
            <person name="Hug L.A."/>
            <person name="Sharon I."/>
            <person name="Castelle C.J."/>
            <person name="Probst A.J."/>
            <person name="Thomas B.C."/>
            <person name="Singh A."/>
            <person name="Wilkins M.J."/>
            <person name="Karaoz U."/>
            <person name="Brodie E.L."/>
            <person name="Williams K.H."/>
            <person name="Hubbard S.S."/>
            <person name="Banfield J.F."/>
        </authorList>
    </citation>
    <scope>NUCLEOTIDE SEQUENCE [LARGE SCALE GENOMIC DNA]</scope>
</reference>
<name>A0A1F5CC67_9BACT</name>
<sequence>MKSEVSLVSKHQVTSFTENAKGLLMKKEKNGKLLARRQILLLKQKPASELEKIGTALGQDLYHCIYLASRYGKDFVEKVVAYSINNRPKGKKFRMEVTFYKKSNDKKSRQ</sequence>
<proteinExistence type="predicted"/>
<dbReference type="Proteomes" id="UP000177197">
    <property type="component" value="Unassembled WGS sequence"/>
</dbReference>
<accession>A0A1F5CC67</accession>
<evidence type="ECO:0000313" key="1">
    <source>
        <dbReference type="EMBL" id="OGD40455.1"/>
    </source>
</evidence>
<gene>
    <name evidence="1" type="ORF">A3I30_00020</name>
</gene>
<evidence type="ECO:0000313" key="2">
    <source>
        <dbReference type="Proteomes" id="UP000177197"/>
    </source>
</evidence>